<gene>
    <name evidence="1" type="ORF">F5X68DRAFT_228269</name>
</gene>
<evidence type="ECO:0008006" key="3">
    <source>
        <dbReference type="Google" id="ProtNLM"/>
    </source>
</evidence>
<name>A0A9P9AE38_9PEZI</name>
<proteinExistence type="predicted"/>
<evidence type="ECO:0000313" key="1">
    <source>
        <dbReference type="EMBL" id="KAH6693862.1"/>
    </source>
</evidence>
<sequence>MDDLANRFAGLTVDRSTSPVPGTSGRFDMLPLELVQIIFAFFIPVGTIRVLDQRHGYPDLTSHSFRSLRRTLCAICLCNKFFYAVAHRLLYRTIVIEHQYRLALLFRTLSSTKKLRSLVKTFAWNPSDLHLLYTLEDFVHKTPEVKAKMRAIEEDIAFGLHWPMTPEEDYCLQQARANDGRLPWCSESLMTAVLGMLPGLKNLYVATAGDQQADPATGIIPSVGWVYDCLYSLLAYEMGGTKFGFLQNLKVFALDDRSDASYSPHGTMLLETHFVLQACPNLRRIEYRTRMDEMTQDFNFDDGNDEFGLGPHGAFSSSVEEVIIAFGCTPMATLPRLLRDLSKLKVLRAEFRVASADWDVTDGSADVPTADETAVPGSWQNTRSALLEAKLTLKELHLTSRRDLSWRGWDRRFPSGPWPVIDTPKLGRVLPQMSALTSLTIEPISLFNISHGTTAKDAVMPRLLNLLPPSLQSLRLVDYWGVAWRTIPGHDFSRKLSDYFRPRFHWGFGTASVFWKNVMTDVLDDIATRPPLALKEIIICTPASRSVGSGLRNEQPDGGGAWLVEDPSRSLFSQFERVGITLVVENFRFMTSIPKEEWTFLEGY</sequence>
<dbReference type="Proteomes" id="UP000770015">
    <property type="component" value="Unassembled WGS sequence"/>
</dbReference>
<organism evidence="1 2">
    <name type="scientific">Plectosphaerella plurivora</name>
    <dbReference type="NCBI Taxonomy" id="936078"/>
    <lineage>
        <taxon>Eukaryota</taxon>
        <taxon>Fungi</taxon>
        <taxon>Dikarya</taxon>
        <taxon>Ascomycota</taxon>
        <taxon>Pezizomycotina</taxon>
        <taxon>Sordariomycetes</taxon>
        <taxon>Hypocreomycetidae</taxon>
        <taxon>Glomerellales</taxon>
        <taxon>Plectosphaerellaceae</taxon>
        <taxon>Plectosphaerella</taxon>
    </lineage>
</organism>
<evidence type="ECO:0000313" key="2">
    <source>
        <dbReference type="Proteomes" id="UP000770015"/>
    </source>
</evidence>
<dbReference type="EMBL" id="JAGSXJ010000003">
    <property type="protein sequence ID" value="KAH6693862.1"/>
    <property type="molecule type" value="Genomic_DNA"/>
</dbReference>
<dbReference type="AlphaFoldDB" id="A0A9P9AE38"/>
<accession>A0A9P9AE38</accession>
<keyword evidence="2" id="KW-1185">Reference proteome</keyword>
<reference evidence="1" key="1">
    <citation type="journal article" date="2021" name="Nat. Commun.">
        <title>Genetic determinants of endophytism in the Arabidopsis root mycobiome.</title>
        <authorList>
            <person name="Mesny F."/>
            <person name="Miyauchi S."/>
            <person name="Thiergart T."/>
            <person name="Pickel B."/>
            <person name="Atanasova L."/>
            <person name="Karlsson M."/>
            <person name="Huettel B."/>
            <person name="Barry K.W."/>
            <person name="Haridas S."/>
            <person name="Chen C."/>
            <person name="Bauer D."/>
            <person name="Andreopoulos W."/>
            <person name="Pangilinan J."/>
            <person name="LaButti K."/>
            <person name="Riley R."/>
            <person name="Lipzen A."/>
            <person name="Clum A."/>
            <person name="Drula E."/>
            <person name="Henrissat B."/>
            <person name="Kohler A."/>
            <person name="Grigoriev I.V."/>
            <person name="Martin F.M."/>
            <person name="Hacquard S."/>
        </authorList>
    </citation>
    <scope>NUCLEOTIDE SEQUENCE</scope>
    <source>
        <strain evidence="1">MPI-SDFR-AT-0117</strain>
    </source>
</reference>
<comment type="caution">
    <text evidence="1">The sequence shown here is derived from an EMBL/GenBank/DDBJ whole genome shotgun (WGS) entry which is preliminary data.</text>
</comment>
<protein>
    <recommendedName>
        <fullName evidence="3">F-box domain-containing protein</fullName>
    </recommendedName>
</protein>
<dbReference type="OrthoDB" id="4578291at2759"/>